<keyword evidence="6 7" id="KW-0067">ATP-binding</keyword>
<dbReference type="Proteomes" id="UP000285301">
    <property type="component" value="Unassembled WGS sequence"/>
</dbReference>
<feature type="domain" description="Protein kinase" evidence="8">
    <location>
        <begin position="31"/>
        <end position="222"/>
    </location>
</feature>
<keyword evidence="3" id="KW-0808">Transferase</keyword>
<evidence type="ECO:0000256" key="5">
    <source>
        <dbReference type="ARBA" id="ARBA00022777"/>
    </source>
</evidence>
<evidence type="ECO:0000256" key="6">
    <source>
        <dbReference type="ARBA" id="ARBA00022840"/>
    </source>
</evidence>
<comment type="caution">
    <text evidence="9">The sequence shown here is derived from an EMBL/GenBank/DDBJ whole genome shotgun (WGS) entry which is preliminary data.</text>
</comment>
<dbReference type="Gene3D" id="3.30.200.20">
    <property type="entry name" value="Phosphorylase Kinase, domain 1"/>
    <property type="match status" value="1"/>
</dbReference>
<dbReference type="InterPro" id="IPR017441">
    <property type="entry name" value="Protein_kinase_ATP_BS"/>
</dbReference>
<dbReference type="PANTHER" id="PTHR11042">
    <property type="entry name" value="EUKARYOTIC TRANSLATION INITIATION FACTOR 2-ALPHA KINASE EIF2-ALPHA KINASE -RELATED"/>
    <property type="match status" value="1"/>
</dbReference>
<keyword evidence="4 7" id="KW-0547">Nucleotide-binding</keyword>
<dbReference type="GO" id="GO:0004694">
    <property type="term" value="F:eukaryotic translation initiation factor 2alpha kinase activity"/>
    <property type="evidence" value="ECO:0007669"/>
    <property type="project" value="TreeGrafter"/>
</dbReference>
<keyword evidence="2" id="KW-0723">Serine/threonine-protein kinase</keyword>
<evidence type="ECO:0000256" key="2">
    <source>
        <dbReference type="ARBA" id="ARBA00022527"/>
    </source>
</evidence>
<evidence type="ECO:0000313" key="10">
    <source>
        <dbReference type="Proteomes" id="UP000285301"/>
    </source>
</evidence>
<dbReference type="Gene3D" id="1.10.510.10">
    <property type="entry name" value="Transferase(Phosphotransferase) domain 1"/>
    <property type="match status" value="1"/>
</dbReference>
<dbReference type="InterPro" id="IPR011009">
    <property type="entry name" value="Kinase-like_dom_sf"/>
</dbReference>
<evidence type="ECO:0000256" key="3">
    <source>
        <dbReference type="ARBA" id="ARBA00022679"/>
    </source>
</evidence>
<reference evidence="9 10" key="1">
    <citation type="journal article" date="2018" name="Gigascience">
        <title>Genomes of trombidid mites reveal novel predicted allergens and laterally-transferred genes associated with secondary metabolism.</title>
        <authorList>
            <person name="Dong X."/>
            <person name="Chaisiri K."/>
            <person name="Xia D."/>
            <person name="Armstrong S.D."/>
            <person name="Fang Y."/>
            <person name="Donnelly M.J."/>
            <person name="Kadowaki T."/>
            <person name="McGarry J.W."/>
            <person name="Darby A.C."/>
            <person name="Makepeace B.L."/>
        </authorList>
    </citation>
    <scope>NUCLEOTIDE SEQUENCE [LARGE SCALE GENOMIC DNA]</scope>
    <source>
        <strain evidence="9">UoL-WK</strain>
    </source>
</reference>
<evidence type="ECO:0000256" key="1">
    <source>
        <dbReference type="ARBA" id="ARBA00012513"/>
    </source>
</evidence>
<dbReference type="OrthoDB" id="6513976at2759"/>
<dbReference type="SMART" id="SM00220">
    <property type="entry name" value="S_TKc"/>
    <property type="match status" value="1"/>
</dbReference>
<dbReference type="STRING" id="1965070.A0A3S3RET1"/>
<dbReference type="InterPro" id="IPR000719">
    <property type="entry name" value="Prot_kinase_dom"/>
</dbReference>
<feature type="binding site" evidence="7">
    <location>
        <position position="60"/>
    </location>
    <ligand>
        <name>ATP</name>
        <dbReference type="ChEBI" id="CHEBI:30616"/>
    </ligand>
</feature>
<gene>
    <name evidence="9" type="ORF">B4U79_16975</name>
</gene>
<evidence type="ECO:0000313" key="9">
    <source>
        <dbReference type="EMBL" id="RWR99766.1"/>
    </source>
</evidence>
<dbReference type="GO" id="GO:0005524">
    <property type="term" value="F:ATP binding"/>
    <property type="evidence" value="ECO:0007669"/>
    <property type="project" value="UniProtKB-UniRule"/>
</dbReference>
<dbReference type="PANTHER" id="PTHR11042:SF160">
    <property type="entry name" value="EUKARYOTIC TRANSLATION INITIATION FACTOR 2-ALPHA KINASE 1"/>
    <property type="match status" value="1"/>
</dbReference>
<dbReference type="Pfam" id="PF00069">
    <property type="entry name" value="Pkinase"/>
    <property type="match status" value="2"/>
</dbReference>
<dbReference type="InterPro" id="IPR050339">
    <property type="entry name" value="CC_SR_Kinase"/>
</dbReference>
<organism evidence="9 10">
    <name type="scientific">Dinothrombium tinctorium</name>
    <dbReference type="NCBI Taxonomy" id="1965070"/>
    <lineage>
        <taxon>Eukaryota</taxon>
        <taxon>Metazoa</taxon>
        <taxon>Ecdysozoa</taxon>
        <taxon>Arthropoda</taxon>
        <taxon>Chelicerata</taxon>
        <taxon>Arachnida</taxon>
        <taxon>Acari</taxon>
        <taxon>Acariformes</taxon>
        <taxon>Trombidiformes</taxon>
        <taxon>Prostigmata</taxon>
        <taxon>Anystina</taxon>
        <taxon>Parasitengona</taxon>
        <taxon>Trombidioidea</taxon>
        <taxon>Trombidiidae</taxon>
        <taxon>Dinothrombium</taxon>
    </lineage>
</organism>
<proteinExistence type="predicted"/>
<name>A0A3S3RET1_9ACAR</name>
<keyword evidence="10" id="KW-1185">Reference proteome</keyword>
<dbReference type="GO" id="GO:0005634">
    <property type="term" value="C:nucleus"/>
    <property type="evidence" value="ECO:0007669"/>
    <property type="project" value="TreeGrafter"/>
</dbReference>
<dbReference type="EC" id="2.7.11.1" evidence="1"/>
<dbReference type="AlphaFoldDB" id="A0A3S3RET1"/>
<evidence type="ECO:0000256" key="4">
    <source>
        <dbReference type="ARBA" id="ARBA00022741"/>
    </source>
</evidence>
<feature type="non-terminal residue" evidence="9">
    <location>
        <position position="222"/>
    </location>
</feature>
<evidence type="ECO:0000256" key="7">
    <source>
        <dbReference type="PROSITE-ProRule" id="PRU10141"/>
    </source>
</evidence>
<dbReference type="PROSITE" id="PS00107">
    <property type="entry name" value="PROTEIN_KINASE_ATP"/>
    <property type="match status" value="1"/>
</dbReference>
<evidence type="ECO:0000259" key="8">
    <source>
        <dbReference type="PROSITE" id="PS50011"/>
    </source>
</evidence>
<sequence>MSDHREDCVDSITRPVDTNAASCRSVVIGDLEFTQCLGIGGFGIVYKARSTIDEKEYAIKRIEFPYNFEDQENVKREVRLLSSFTHTGIVRYYWSWLNTLSPDEIEFLNELCEQDENYESISDRSRSASGSAICPQYLFIAMELCKKETLKHWLEKNSVFKSRKLAIDWFRQIIEALVVIHKEGHVHRDLKANVSVCTPKADIFSAGLILFEMLYPIKTSHE</sequence>
<protein>
    <recommendedName>
        <fullName evidence="1">non-specific serine/threonine protein kinase</fullName>
        <ecNumber evidence="1">2.7.11.1</ecNumber>
    </recommendedName>
</protein>
<accession>A0A3S3RET1</accession>
<dbReference type="EMBL" id="NCKU01013663">
    <property type="protein sequence ID" value="RWR99766.1"/>
    <property type="molecule type" value="Genomic_DNA"/>
</dbReference>
<dbReference type="SUPFAM" id="SSF56112">
    <property type="entry name" value="Protein kinase-like (PK-like)"/>
    <property type="match status" value="1"/>
</dbReference>
<keyword evidence="5" id="KW-0418">Kinase</keyword>
<dbReference type="PROSITE" id="PS50011">
    <property type="entry name" value="PROTEIN_KINASE_DOM"/>
    <property type="match status" value="1"/>
</dbReference>
<dbReference type="GO" id="GO:0005737">
    <property type="term" value="C:cytoplasm"/>
    <property type="evidence" value="ECO:0007669"/>
    <property type="project" value="TreeGrafter"/>
</dbReference>